<reference evidence="1" key="1">
    <citation type="submission" date="2022-09" db="EMBL/GenBank/DDBJ databases">
        <title>Aureispira anguillicida sp. nov., isolated from Leptocephalus of Japanese eel Anguilla japonica.</title>
        <authorList>
            <person name="Yuasa K."/>
            <person name="Mekata T."/>
            <person name="Ikunari K."/>
        </authorList>
    </citation>
    <scope>NUCLEOTIDE SEQUENCE</scope>
    <source>
        <strain evidence="1">EL160426</strain>
    </source>
</reference>
<dbReference type="RefSeq" id="WP_264788762.1">
    <property type="nucleotide sequence ID" value="NZ_AP026867.1"/>
</dbReference>
<dbReference type="AlphaFoldDB" id="A0A915YI43"/>
<evidence type="ECO:0000313" key="1">
    <source>
        <dbReference type="EMBL" id="BDS13493.1"/>
    </source>
</evidence>
<protein>
    <submittedName>
        <fullName evidence="1">Uncharacterized protein</fullName>
    </submittedName>
</protein>
<dbReference type="EMBL" id="AP026867">
    <property type="protein sequence ID" value="BDS13493.1"/>
    <property type="molecule type" value="Genomic_DNA"/>
</dbReference>
<dbReference type="KEGG" id="aup:AsAng_0042310"/>
<accession>A0A915YI43</accession>
<sequence length="48" mass="5441">MEKQGWLAVFILMLAYVFSFVDRNIVVSCCIGITYCSHIILLCIGIDK</sequence>
<proteinExistence type="predicted"/>
<gene>
    <name evidence="1" type="ORF">AsAng_0042310</name>
</gene>
<evidence type="ECO:0000313" key="2">
    <source>
        <dbReference type="Proteomes" id="UP001060919"/>
    </source>
</evidence>
<organism evidence="1 2">
    <name type="scientific">Aureispira anguillae</name>
    <dbReference type="NCBI Taxonomy" id="2864201"/>
    <lineage>
        <taxon>Bacteria</taxon>
        <taxon>Pseudomonadati</taxon>
        <taxon>Bacteroidota</taxon>
        <taxon>Saprospiria</taxon>
        <taxon>Saprospirales</taxon>
        <taxon>Saprospiraceae</taxon>
        <taxon>Aureispira</taxon>
    </lineage>
</organism>
<keyword evidence="2" id="KW-1185">Reference proteome</keyword>
<name>A0A915YI43_9BACT</name>
<dbReference type="Proteomes" id="UP001060919">
    <property type="component" value="Chromosome"/>
</dbReference>